<dbReference type="PANTHER" id="PTHR30582">
    <property type="entry name" value="L,D-TRANSPEPTIDASE"/>
    <property type="match status" value="1"/>
</dbReference>
<keyword evidence="12" id="KW-1185">Reference proteome</keyword>
<dbReference type="GO" id="GO:0005576">
    <property type="term" value="C:extracellular region"/>
    <property type="evidence" value="ECO:0007669"/>
    <property type="project" value="TreeGrafter"/>
</dbReference>
<evidence type="ECO:0000256" key="5">
    <source>
        <dbReference type="ARBA" id="ARBA00022801"/>
    </source>
</evidence>
<evidence type="ECO:0000256" key="4">
    <source>
        <dbReference type="ARBA" id="ARBA00022679"/>
    </source>
</evidence>
<comment type="pathway">
    <text evidence="1 9">Cell wall biogenesis; peptidoglycan biosynthesis.</text>
</comment>
<accession>A0A938Y2G0</accession>
<comment type="similarity">
    <text evidence="2">Belongs to the YkuD family.</text>
</comment>
<dbReference type="GO" id="GO:0016757">
    <property type="term" value="F:glycosyltransferase activity"/>
    <property type="evidence" value="ECO:0007669"/>
    <property type="project" value="UniProtKB-KW"/>
</dbReference>
<dbReference type="AlphaFoldDB" id="A0A938Y2G0"/>
<name>A0A938Y2G0_9BACL</name>
<keyword evidence="8 9" id="KW-0961">Cell wall biogenesis/degradation</keyword>
<evidence type="ECO:0000256" key="8">
    <source>
        <dbReference type="ARBA" id="ARBA00023316"/>
    </source>
</evidence>
<comment type="caution">
    <text evidence="11">The sequence shown here is derived from an EMBL/GenBank/DDBJ whole genome shotgun (WGS) entry which is preliminary data.</text>
</comment>
<evidence type="ECO:0000256" key="6">
    <source>
        <dbReference type="ARBA" id="ARBA00022960"/>
    </source>
</evidence>
<dbReference type="GO" id="GO:0008360">
    <property type="term" value="P:regulation of cell shape"/>
    <property type="evidence" value="ECO:0007669"/>
    <property type="project" value="UniProtKB-UniRule"/>
</dbReference>
<dbReference type="InterPro" id="IPR005490">
    <property type="entry name" value="LD_TPept_cat_dom"/>
</dbReference>
<evidence type="ECO:0000256" key="7">
    <source>
        <dbReference type="ARBA" id="ARBA00022984"/>
    </source>
</evidence>
<dbReference type="GO" id="GO:0018104">
    <property type="term" value="P:peptidoglycan-protein cross-linking"/>
    <property type="evidence" value="ECO:0007669"/>
    <property type="project" value="TreeGrafter"/>
</dbReference>
<dbReference type="InterPro" id="IPR011990">
    <property type="entry name" value="TPR-like_helical_dom_sf"/>
</dbReference>
<dbReference type="Gene3D" id="1.25.40.10">
    <property type="entry name" value="Tetratricopeptide repeat domain"/>
    <property type="match status" value="1"/>
</dbReference>
<dbReference type="GO" id="GO:0071972">
    <property type="term" value="F:peptidoglycan L,D-transpeptidase activity"/>
    <property type="evidence" value="ECO:0007669"/>
    <property type="project" value="TreeGrafter"/>
</dbReference>
<dbReference type="Pfam" id="PF03734">
    <property type="entry name" value="YkuD"/>
    <property type="match status" value="1"/>
</dbReference>
<sequence>MKKAEFLQLKITFLLTYPEQNDLAFYRSFVRQYPNDPIGWLYLGKEWEKDGKDDLALKAYRQALHGEESEYSLEAREAYQRMLRQRKPAKRTSTAQRSSALLLLLCALSLLFPRPLGEPAKPAADSVSSLAATAAKSAVPVQAPQHVEVISVPGRASADTLRKQLQHYLQTRRPALSQPFTILLVPEITGVEPFTPLLFYAPTQVKAVLRFDPRTNAFIAQKWFPQNCNCEQDTQVKQAKQALSLEQQTLQNVLILRSALYHHYQRNGNLPQQLHNLAQAYPANALPTIPAAVQPTAGPKADSWTYQPDTFEAAHAWPSLQQVLPLPGGYPEPAVPLQPLQIVVHQANFSLSLVSGQQVVRRYPIALGKDRLTPDGYFTILQKVSQPRGPNNVYGTRGLVFSSAGHAIHGTNNPPAIGKAVSLGCIRLRNADVEELYSFVSPGTEVIITSQKSPVSNWTNASRQVLPAGKDEETPTITYKWLN</sequence>
<keyword evidence="6 9" id="KW-0133">Cell shape</keyword>
<gene>
    <name evidence="11" type="ORF">JOD01_002361</name>
</gene>
<dbReference type="RefSeq" id="WP_204518498.1">
    <property type="nucleotide sequence ID" value="NZ_BAABIN010000016.1"/>
</dbReference>
<dbReference type="Gene3D" id="2.40.440.10">
    <property type="entry name" value="L,D-transpeptidase catalytic domain-like"/>
    <property type="match status" value="1"/>
</dbReference>
<keyword evidence="4" id="KW-0808">Transferase</keyword>
<protein>
    <submittedName>
        <fullName evidence="11">Lipoprotein-anchoring transpeptidase ErfK/SrfK/tetratricopeptide (TPR) repeat protein</fullName>
    </submittedName>
</protein>
<dbReference type="SUPFAM" id="SSF141523">
    <property type="entry name" value="L,D-transpeptidase catalytic domain-like"/>
    <property type="match status" value="1"/>
</dbReference>
<feature type="domain" description="L,D-TPase catalytic" evidence="10">
    <location>
        <begin position="340"/>
        <end position="449"/>
    </location>
</feature>
<keyword evidence="11" id="KW-0449">Lipoprotein</keyword>
<evidence type="ECO:0000256" key="2">
    <source>
        <dbReference type="ARBA" id="ARBA00005992"/>
    </source>
</evidence>
<evidence type="ECO:0000256" key="3">
    <source>
        <dbReference type="ARBA" id="ARBA00022676"/>
    </source>
</evidence>
<dbReference type="InterPro" id="IPR038063">
    <property type="entry name" value="Transpep_catalytic_dom"/>
</dbReference>
<evidence type="ECO:0000313" key="11">
    <source>
        <dbReference type="EMBL" id="MBM7590751.1"/>
    </source>
</evidence>
<keyword evidence="7 9" id="KW-0573">Peptidoglycan synthesis</keyword>
<evidence type="ECO:0000259" key="10">
    <source>
        <dbReference type="PROSITE" id="PS52029"/>
    </source>
</evidence>
<proteinExistence type="inferred from homology"/>
<keyword evidence="5" id="KW-0378">Hydrolase</keyword>
<dbReference type="Proteomes" id="UP000717624">
    <property type="component" value="Unassembled WGS sequence"/>
</dbReference>
<dbReference type="CDD" id="cd16913">
    <property type="entry name" value="YkuD_like"/>
    <property type="match status" value="1"/>
</dbReference>
<reference evidence="11" key="1">
    <citation type="submission" date="2021-01" db="EMBL/GenBank/DDBJ databases">
        <title>Genomic Encyclopedia of Type Strains, Phase IV (KMG-IV): sequencing the most valuable type-strain genomes for metagenomic binning, comparative biology and taxonomic classification.</title>
        <authorList>
            <person name="Goeker M."/>
        </authorList>
    </citation>
    <scope>NUCLEOTIDE SEQUENCE</scope>
    <source>
        <strain evidence="11">DSM 25523</strain>
    </source>
</reference>
<organism evidence="11 12">
    <name type="scientific">Brevibacillus fulvus</name>
    <dbReference type="NCBI Taxonomy" id="1125967"/>
    <lineage>
        <taxon>Bacteria</taxon>
        <taxon>Bacillati</taxon>
        <taxon>Bacillota</taxon>
        <taxon>Bacilli</taxon>
        <taxon>Bacillales</taxon>
        <taxon>Paenibacillaceae</taxon>
        <taxon>Brevibacillus</taxon>
    </lineage>
</organism>
<dbReference type="EMBL" id="JAFBEB010000007">
    <property type="protein sequence ID" value="MBM7590751.1"/>
    <property type="molecule type" value="Genomic_DNA"/>
</dbReference>
<evidence type="ECO:0000256" key="9">
    <source>
        <dbReference type="PROSITE-ProRule" id="PRU01373"/>
    </source>
</evidence>
<feature type="active site" description="Nucleophile" evidence="9">
    <location>
        <position position="425"/>
    </location>
</feature>
<feature type="active site" description="Proton donor/acceptor" evidence="9">
    <location>
        <position position="409"/>
    </location>
</feature>
<dbReference type="SUPFAM" id="SSF48452">
    <property type="entry name" value="TPR-like"/>
    <property type="match status" value="1"/>
</dbReference>
<evidence type="ECO:0000256" key="1">
    <source>
        <dbReference type="ARBA" id="ARBA00004752"/>
    </source>
</evidence>
<dbReference type="PROSITE" id="PS52029">
    <property type="entry name" value="LD_TPASE"/>
    <property type="match status" value="1"/>
</dbReference>
<evidence type="ECO:0000313" key="12">
    <source>
        <dbReference type="Proteomes" id="UP000717624"/>
    </source>
</evidence>
<dbReference type="InterPro" id="IPR050979">
    <property type="entry name" value="LD-transpeptidase"/>
</dbReference>
<dbReference type="PANTHER" id="PTHR30582:SF24">
    <property type="entry name" value="L,D-TRANSPEPTIDASE ERFK_SRFK-RELATED"/>
    <property type="match status" value="1"/>
</dbReference>
<keyword evidence="3" id="KW-0328">Glycosyltransferase</keyword>
<dbReference type="GO" id="GO:0071555">
    <property type="term" value="P:cell wall organization"/>
    <property type="evidence" value="ECO:0007669"/>
    <property type="project" value="UniProtKB-UniRule"/>
</dbReference>